<dbReference type="InterPro" id="IPR012547">
    <property type="entry name" value="PDDEXK_9"/>
</dbReference>
<reference evidence="3" key="1">
    <citation type="submission" date="2012-11" db="EMBL/GenBank/DDBJ databases">
        <authorList>
            <person name="Lucero-Rivera Y.E."/>
            <person name="Tovar-Ramirez D."/>
        </authorList>
    </citation>
    <scope>NUCLEOTIDE SEQUENCE [LARGE SCALE GENOMIC DNA]</scope>
    <source>
        <strain evidence="3">Araruama</strain>
    </source>
</reference>
<sequence length="591" mass="69371">MFYSIFQKAPCADDLQKILIINKENIMNTQRIRLPYGISNFQRLVRDGYHFIDKTNYIEQLEENPEPYIFFLRPRRFGKSLFVSQLRYYYGLEYKDQFDTIFGHYYIGKHPTPGANKYHVLHFEFSRIDTKTEDSTFQGFLENVKDGIVEFISQYGQITDSEKSNILSSKAPNTMLMKLFRAYRKSNIYVIIDEYDHFANEILAFNFDHFKSFVSENGFVRKFYETIKAATGDGIVEYFFGTGVTPITLDGMTSGFNIAKNFSTQKLFNNMLGFTEQEVEQLIDLTLPDQSNHLLIKNIRELYNGYLFNENCRKIYNPDMVLYYLSEYQKNDSPPKELIDTNIASDYGKIKKLFALQKPFRNSQVLDELMVRNQTTASLTPQFSFERDFNSDDFVSLMYYLGLISIQSSRFNMLNFSIPNYVIKELYRNFFIDFIKVQNNLSVDTVNVSKAFIEMAENKNLMPFLNIIENALQTMSNQDFKKFDEKYIKALFVGFASLSKLYFIKSEPEIERKYPDVMFLYRPPFYPKYQFLFEIKYLNKAGEKSLNTKTHKAIAQVNEYLAFDEISSLNNLKAYVLIFVGSEIKVVKEIA</sequence>
<dbReference type="Proteomes" id="UP000189670">
    <property type="component" value="Unassembled WGS sequence"/>
</dbReference>
<accession>A0A1V1P5S2</accession>
<gene>
    <name evidence="2" type="ORF">OMM_03451</name>
</gene>
<dbReference type="AlphaFoldDB" id="A0A1V1P5S2"/>
<dbReference type="PANTHER" id="PTHR34825">
    <property type="entry name" value="CONSERVED PROTEIN, WITH A WEAK D-GALACTARATE DEHYDRATASE/ALTRONATE HYDROLASE DOMAIN"/>
    <property type="match status" value="1"/>
</dbReference>
<dbReference type="SUPFAM" id="SSF52540">
    <property type="entry name" value="P-loop containing nucleoside triphosphate hydrolases"/>
    <property type="match status" value="1"/>
</dbReference>
<evidence type="ECO:0000259" key="1">
    <source>
        <dbReference type="Pfam" id="PF09820"/>
    </source>
</evidence>
<organism evidence="2 3">
    <name type="scientific">Candidatus Magnetoglobus multicellularis str. Araruama</name>
    <dbReference type="NCBI Taxonomy" id="890399"/>
    <lineage>
        <taxon>Bacteria</taxon>
        <taxon>Pseudomonadati</taxon>
        <taxon>Thermodesulfobacteriota</taxon>
        <taxon>Desulfobacteria</taxon>
        <taxon>Desulfobacterales</taxon>
        <taxon>Desulfobacteraceae</taxon>
        <taxon>Candidatus Magnetoglobus</taxon>
    </lineage>
</organism>
<dbReference type="Gene3D" id="3.40.50.300">
    <property type="entry name" value="P-loop containing nucleotide triphosphate hydrolases"/>
    <property type="match status" value="1"/>
</dbReference>
<proteinExistence type="predicted"/>
<protein>
    <submittedName>
        <fullName evidence="2">AAA-ATPase-like protein</fullName>
    </submittedName>
</protein>
<dbReference type="InterPro" id="IPR018631">
    <property type="entry name" value="AAA-ATPase-like_dom"/>
</dbReference>
<comment type="caution">
    <text evidence="2">The sequence shown here is derived from an EMBL/GenBank/DDBJ whole genome shotgun (WGS) entry which is preliminary data.</text>
</comment>
<evidence type="ECO:0000313" key="2">
    <source>
        <dbReference type="EMBL" id="ETR70138.1"/>
    </source>
</evidence>
<dbReference type="Pfam" id="PF08011">
    <property type="entry name" value="PDDEXK_9"/>
    <property type="match status" value="1"/>
</dbReference>
<dbReference type="Pfam" id="PF09820">
    <property type="entry name" value="AAA-ATPase_like"/>
    <property type="match status" value="1"/>
</dbReference>
<name>A0A1V1P5S2_9BACT</name>
<dbReference type="InterPro" id="IPR027417">
    <property type="entry name" value="P-loop_NTPase"/>
</dbReference>
<evidence type="ECO:0000313" key="3">
    <source>
        <dbReference type="Proteomes" id="UP000189670"/>
    </source>
</evidence>
<dbReference type="PANTHER" id="PTHR34825:SF2">
    <property type="entry name" value="AAA-ATPASE-LIKE DOMAIN-CONTAINING PROTEIN"/>
    <property type="match status" value="1"/>
</dbReference>
<dbReference type="EMBL" id="ATBP01000479">
    <property type="protein sequence ID" value="ETR70138.1"/>
    <property type="molecule type" value="Genomic_DNA"/>
</dbReference>
<feature type="domain" description="AAA-ATPase-like" evidence="1">
    <location>
        <begin position="35"/>
        <end position="253"/>
    </location>
</feature>